<dbReference type="SUPFAM" id="SSF56601">
    <property type="entry name" value="beta-lactamase/transpeptidase-like"/>
    <property type="match status" value="1"/>
</dbReference>
<sequence>MSSPTVAHMEERVAEACAARHVAGVVLMAADRSGRFRYTKSFGSQSLADDGATIPMTEHSAMWLASCTKLATSVAAMQCVEAGLIALDDDVRTTALLHELADIEILRPDGSLVPNTKPITLRQLLSHTSGFAYEFNEPLIRDLRGRFLHPLVFEPGTSWAYSPSTHWVGVLVERLSGLQLDDYLTRHIWKPLGFKGPTFFLSQRPDLRDRLARMAERPEGGISAVVQDAAEQPALAPEAMDCLGGGGLFGSPADFFALVHAVLKAATSSGTGTDNNTPVLLRPETARAMFAPQLGSEAARAALRQVAAVPVLNRMMGDMPLETTKDWGLAGLITLDDIPGWRSAGTLTWGGLPNLTWFIDPTAGLCGLYATQLLPVGDELSVKLTQMFERAMYAELKRQEQ</sequence>
<dbReference type="InterPro" id="IPR012338">
    <property type="entry name" value="Beta-lactam/transpept-like"/>
</dbReference>
<proteinExistence type="inferred from homology"/>
<name>A0AAJ0B1J5_9PEZI</name>
<evidence type="ECO:0000256" key="2">
    <source>
        <dbReference type="ARBA" id="ARBA00022801"/>
    </source>
</evidence>
<evidence type="ECO:0000313" key="4">
    <source>
        <dbReference type="EMBL" id="KAK1749882.1"/>
    </source>
</evidence>
<evidence type="ECO:0000313" key="5">
    <source>
        <dbReference type="Proteomes" id="UP001239445"/>
    </source>
</evidence>
<comment type="similarity">
    <text evidence="1">Belongs to the class-A beta-lactamase family.</text>
</comment>
<dbReference type="InterPro" id="IPR001466">
    <property type="entry name" value="Beta-lactam-related"/>
</dbReference>
<keyword evidence="4" id="KW-0012">Acyltransferase</keyword>
<feature type="domain" description="Beta-lactamase-related" evidence="3">
    <location>
        <begin position="13"/>
        <end position="376"/>
    </location>
</feature>
<dbReference type="GO" id="GO:0016746">
    <property type="term" value="F:acyltransferase activity"/>
    <property type="evidence" value="ECO:0007669"/>
    <property type="project" value="UniProtKB-KW"/>
</dbReference>
<dbReference type="Proteomes" id="UP001239445">
    <property type="component" value="Unassembled WGS sequence"/>
</dbReference>
<dbReference type="Gene3D" id="3.40.710.10">
    <property type="entry name" value="DD-peptidase/beta-lactamase superfamily"/>
    <property type="match status" value="1"/>
</dbReference>
<keyword evidence="5" id="KW-1185">Reference proteome</keyword>
<organism evidence="4 5">
    <name type="scientific">Echria macrotheca</name>
    <dbReference type="NCBI Taxonomy" id="438768"/>
    <lineage>
        <taxon>Eukaryota</taxon>
        <taxon>Fungi</taxon>
        <taxon>Dikarya</taxon>
        <taxon>Ascomycota</taxon>
        <taxon>Pezizomycotina</taxon>
        <taxon>Sordariomycetes</taxon>
        <taxon>Sordariomycetidae</taxon>
        <taxon>Sordariales</taxon>
        <taxon>Schizotheciaceae</taxon>
        <taxon>Echria</taxon>
    </lineage>
</organism>
<dbReference type="GO" id="GO:0016787">
    <property type="term" value="F:hydrolase activity"/>
    <property type="evidence" value="ECO:0007669"/>
    <property type="project" value="UniProtKB-KW"/>
</dbReference>
<dbReference type="EMBL" id="MU839851">
    <property type="protein sequence ID" value="KAK1749882.1"/>
    <property type="molecule type" value="Genomic_DNA"/>
</dbReference>
<comment type="caution">
    <text evidence="4">The sequence shown here is derived from an EMBL/GenBank/DDBJ whole genome shotgun (WGS) entry which is preliminary data.</text>
</comment>
<dbReference type="PANTHER" id="PTHR43283">
    <property type="entry name" value="BETA-LACTAMASE-RELATED"/>
    <property type="match status" value="1"/>
</dbReference>
<gene>
    <name evidence="4" type="ORF">QBC47DRAFT_439589</name>
</gene>
<dbReference type="Pfam" id="PF00144">
    <property type="entry name" value="Beta-lactamase"/>
    <property type="match status" value="1"/>
</dbReference>
<keyword evidence="2" id="KW-0378">Hydrolase</keyword>
<keyword evidence="4" id="KW-0808">Transferase</keyword>
<protein>
    <submittedName>
        <fullName evidence="4">Acyltransferase LovD</fullName>
    </submittedName>
</protein>
<dbReference type="PANTHER" id="PTHR43283:SF17">
    <property type="entry name" value="(LOVD), PUTATIVE (AFU_ORTHOLOGUE AFUA_5G00920)-RELATED"/>
    <property type="match status" value="1"/>
</dbReference>
<evidence type="ECO:0000259" key="3">
    <source>
        <dbReference type="Pfam" id="PF00144"/>
    </source>
</evidence>
<evidence type="ECO:0000256" key="1">
    <source>
        <dbReference type="ARBA" id="ARBA00009009"/>
    </source>
</evidence>
<accession>A0AAJ0B1J5</accession>
<dbReference type="InterPro" id="IPR050789">
    <property type="entry name" value="Diverse_Enzym_Activities"/>
</dbReference>
<reference evidence="4" key="1">
    <citation type="submission" date="2023-06" db="EMBL/GenBank/DDBJ databases">
        <title>Genome-scale phylogeny and comparative genomics of the fungal order Sordariales.</title>
        <authorList>
            <consortium name="Lawrence Berkeley National Laboratory"/>
            <person name="Hensen N."/>
            <person name="Bonometti L."/>
            <person name="Westerberg I."/>
            <person name="Brannstrom I.O."/>
            <person name="Guillou S."/>
            <person name="Cros-Aarteil S."/>
            <person name="Calhoun S."/>
            <person name="Haridas S."/>
            <person name="Kuo A."/>
            <person name="Mondo S."/>
            <person name="Pangilinan J."/>
            <person name="Riley R."/>
            <person name="Labutti K."/>
            <person name="Andreopoulos B."/>
            <person name="Lipzen A."/>
            <person name="Chen C."/>
            <person name="Yanf M."/>
            <person name="Daum C."/>
            <person name="Ng V."/>
            <person name="Clum A."/>
            <person name="Steindorff A."/>
            <person name="Ohm R."/>
            <person name="Martin F."/>
            <person name="Silar P."/>
            <person name="Natvig D."/>
            <person name="Lalanne C."/>
            <person name="Gautier V."/>
            <person name="Ament-Velasquez S.L."/>
            <person name="Kruys A."/>
            <person name="Hutchinson M.I."/>
            <person name="Powell A.J."/>
            <person name="Barry K."/>
            <person name="Miller A.N."/>
            <person name="Grigoriev I.V."/>
            <person name="Debuchy R."/>
            <person name="Gladieux P."/>
            <person name="Thoren M.H."/>
            <person name="Johannesson H."/>
        </authorList>
    </citation>
    <scope>NUCLEOTIDE SEQUENCE</scope>
    <source>
        <strain evidence="4">PSN4</strain>
    </source>
</reference>
<dbReference type="AlphaFoldDB" id="A0AAJ0B1J5"/>